<evidence type="ECO:0000313" key="2">
    <source>
        <dbReference type="EMBL" id="KAJ1216698.1"/>
    </source>
</evidence>
<reference evidence="2" key="1">
    <citation type="journal article" date="2022" name="bioRxiv">
        <title>Sequencing and chromosome-scale assembly of the giantPleurodeles waltlgenome.</title>
        <authorList>
            <person name="Brown T."/>
            <person name="Elewa A."/>
            <person name="Iarovenko S."/>
            <person name="Subramanian E."/>
            <person name="Araus A.J."/>
            <person name="Petzold A."/>
            <person name="Susuki M."/>
            <person name="Suzuki K.-i.T."/>
            <person name="Hayashi T."/>
            <person name="Toyoda A."/>
            <person name="Oliveira C."/>
            <person name="Osipova E."/>
            <person name="Leigh N.D."/>
            <person name="Simon A."/>
            <person name="Yun M.H."/>
        </authorList>
    </citation>
    <scope>NUCLEOTIDE SEQUENCE</scope>
    <source>
        <strain evidence="2">20211129_DDA</strain>
        <tissue evidence="2">Liver</tissue>
    </source>
</reference>
<accession>A0AAV7WW56</accession>
<dbReference type="AlphaFoldDB" id="A0AAV7WW56"/>
<sequence length="221" mass="24720">MKTFRGPANKDPEDTSTAPGRRWIWKLEEAETIAALKRTEGETRKRGPWKIEGKEINIYPDYMNMVQKQRAAFAAVKKDLCHNKIKYALLYLAKLQIEHERKTHFLGTPPEAWEWVVMRVLRHGNGLGIGGAKAWTAGKKKRKGAGAQTGPAAVPSQEQIKAAQMKAVRDLRGTTEIQLSDRWRELAVDTKRTETEQSGSGTGSEMDQPPQVTPMTADLLG</sequence>
<feature type="region of interest" description="Disordered" evidence="1">
    <location>
        <begin position="139"/>
        <end position="159"/>
    </location>
</feature>
<evidence type="ECO:0000313" key="3">
    <source>
        <dbReference type="Proteomes" id="UP001066276"/>
    </source>
</evidence>
<feature type="compositionally biased region" description="Polar residues" evidence="1">
    <location>
        <begin position="196"/>
        <end position="205"/>
    </location>
</feature>
<proteinExistence type="predicted"/>
<dbReference type="Proteomes" id="UP001066276">
    <property type="component" value="Chromosome 1_1"/>
</dbReference>
<dbReference type="Gene3D" id="3.30.250.20">
    <property type="entry name" value="L1 transposable element, C-terminal domain"/>
    <property type="match status" value="1"/>
</dbReference>
<dbReference type="InterPro" id="IPR042566">
    <property type="entry name" value="L1_C"/>
</dbReference>
<name>A0AAV7WW56_PLEWA</name>
<gene>
    <name evidence="2" type="ORF">NDU88_004299</name>
</gene>
<keyword evidence="3" id="KW-1185">Reference proteome</keyword>
<comment type="caution">
    <text evidence="2">The sequence shown here is derived from an EMBL/GenBank/DDBJ whole genome shotgun (WGS) entry which is preliminary data.</text>
</comment>
<organism evidence="2 3">
    <name type="scientific">Pleurodeles waltl</name>
    <name type="common">Iberian ribbed newt</name>
    <dbReference type="NCBI Taxonomy" id="8319"/>
    <lineage>
        <taxon>Eukaryota</taxon>
        <taxon>Metazoa</taxon>
        <taxon>Chordata</taxon>
        <taxon>Craniata</taxon>
        <taxon>Vertebrata</taxon>
        <taxon>Euteleostomi</taxon>
        <taxon>Amphibia</taxon>
        <taxon>Batrachia</taxon>
        <taxon>Caudata</taxon>
        <taxon>Salamandroidea</taxon>
        <taxon>Salamandridae</taxon>
        <taxon>Pleurodelinae</taxon>
        <taxon>Pleurodeles</taxon>
    </lineage>
</organism>
<dbReference type="EMBL" id="JANPWB010000001">
    <property type="protein sequence ID" value="KAJ1216698.1"/>
    <property type="molecule type" value="Genomic_DNA"/>
</dbReference>
<evidence type="ECO:0000256" key="1">
    <source>
        <dbReference type="SAM" id="MobiDB-lite"/>
    </source>
</evidence>
<protein>
    <submittedName>
        <fullName evidence="2">Uncharacterized protein</fullName>
    </submittedName>
</protein>
<feature type="region of interest" description="Disordered" evidence="1">
    <location>
        <begin position="187"/>
        <end position="221"/>
    </location>
</feature>